<comment type="catalytic activity">
    <reaction evidence="1">
        <text>Hydrolysis of terminal non-reducing N-acetyl-D-hexosamine residues in N-acetyl-beta-D-hexosaminides.</text>
        <dbReference type="EC" id="3.2.1.52"/>
    </reaction>
</comment>
<dbReference type="SUPFAM" id="SSF52279">
    <property type="entry name" value="Beta-D-glucan exohydrolase, C-terminal domain"/>
    <property type="match status" value="1"/>
</dbReference>
<evidence type="ECO:0000256" key="2">
    <source>
        <dbReference type="ARBA" id="ARBA00005336"/>
    </source>
</evidence>
<dbReference type="InterPro" id="IPR050226">
    <property type="entry name" value="NagZ_Beta-hexosaminidase"/>
</dbReference>
<evidence type="ECO:0000259" key="7">
    <source>
        <dbReference type="Pfam" id="PF01915"/>
    </source>
</evidence>
<evidence type="ECO:0000256" key="1">
    <source>
        <dbReference type="ARBA" id="ARBA00001231"/>
    </source>
</evidence>
<evidence type="ECO:0000256" key="4">
    <source>
        <dbReference type="ARBA" id="ARBA00022801"/>
    </source>
</evidence>
<dbReference type="InterPro" id="IPR001764">
    <property type="entry name" value="Glyco_hydro_3_N"/>
</dbReference>
<evidence type="ECO:0000259" key="6">
    <source>
        <dbReference type="Pfam" id="PF00933"/>
    </source>
</evidence>
<keyword evidence="5 8" id="KW-0326">Glycosidase</keyword>
<sequence>MNDLTGGDSRLERLLDAMSPRDKAAQLFVLPVHGDAAHAADPRNRAWYGVDRPADLVARHRPGGIVYFGGEHGNLRHPRQIAALSDGLQRAARDAGTLPLLLATDQEGGAVTRLPRPATRTPGAMALAAARDAAAVRDLALLTARELRAVGVTHAYAPVADVNACAANPVIGVRSFGSDPRLAAVLTAAHVEGSQAGGVAATAKHFPGHGDTAVDSHTGVPVITHDRDTWERLDLPPLRAALDAGVASVMTGHLVVPALDPAGLPATLSRPVITGLLRDTLGFDGVVVTDALDMRGVRARFGDDRVAVLALKAGVDLLLKPPAGRFLTQLEAVLAAVRSGELTEERLHASARRVLRLKHRLGLLDDPFTDPAALARVGAPEHLAAARRAADRAVTLLTDRDRLLPLPPDARDLLVTGCGAAALGAELDRRVPATVVETGPDPAPGRVAGAVAAARGRDLVVAVTDRAWDTRTRPGQAALVTALNATGAPLVVVAVGDPYDIARFPGVPAFLATYSRTTEALRAAAATLTGHNIPRGRLPVTIPGPDGRELYAFGHPDV</sequence>
<dbReference type="InterPro" id="IPR036962">
    <property type="entry name" value="Glyco_hydro_3_N_sf"/>
</dbReference>
<dbReference type="InterPro" id="IPR002772">
    <property type="entry name" value="Glyco_hydro_3_C"/>
</dbReference>
<evidence type="ECO:0000313" key="9">
    <source>
        <dbReference type="Proteomes" id="UP000572680"/>
    </source>
</evidence>
<dbReference type="InterPro" id="IPR017853">
    <property type="entry name" value="GH"/>
</dbReference>
<comment type="similarity">
    <text evidence="2">Belongs to the glycosyl hydrolase 3 family.</text>
</comment>
<organism evidence="8 9">
    <name type="scientific">Actinomadura namibiensis</name>
    <dbReference type="NCBI Taxonomy" id="182080"/>
    <lineage>
        <taxon>Bacteria</taxon>
        <taxon>Bacillati</taxon>
        <taxon>Actinomycetota</taxon>
        <taxon>Actinomycetes</taxon>
        <taxon>Streptosporangiales</taxon>
        <taxon>Thermomonosporaceae</taxon>
        <taxon>Actinomadura</taxon>
    </lineage>
</organism>
<dbReference type="EMBL" id="JACJIA010000005">
    <property type="protein sequence ID" value="MBA8952933.1"/>
    <property type="molecule type" value="Genomic_DNA"/>
</dbReference>
<dbReference type="Pfam" id="PF00933">
    <property type="entry name" value="Glyco_hydro_3"/>
    <property type="match status" value="1"/>
</dbReference>
<dbReference type="Gene3D" id="3.40.50.1700">
    <property type="entry name" value="Glycoside hydrolase family 3 C-terminal domain"/>
    <property type="match status" value="1"/>
</dbReference>
<feature type="domain" description="Glycoside hydrolase family 3 C-terminal" evidence="7">
    <location>
        <begin position="394"/>
        <end position="546"/>
    </location>
</feature>
<dbReference type="GO" id="GO:0005975">
    <property type="term" value="P:carbohydrate metabolic process"/>
    <property type="evidence" value="ECO:0007669"/>
    <property type="project" value="InterPro"/>
</dbReference>
<dbReference type="InterPro" id="IPR036881">
    <property type="entry name" value="Glyco_hydro_3_C_sf"/>
</dbReference>
<proteinExistence type="inferred from homology"/>
<comment type="caution">
    <text evidence="8">The sequence shown here is derived from an EMBL/GenBank/DDBJ whole genome shotgun (WGS) entry which is preliminary data.</text>
</comment>
<feature type="domain" description="Glycoside hydrolase family 3 N-terminal" evidence="6">
    <location>
        <begin position="54"/>
        <end position="357"/>
    </location>
</feature>
<keyword evidence="4 8" id="KW-0378">Hydrolase</keyword>
<dbReference type="AlphaFoldDB" id="A0A7W3QND6"/>
<dbReference type="Proteomes" id="UP000572680">
    <property type="component" value="Unassembled WGS sequence"/>
</dbReference>
<dbReference type="Pfam" id="PF01915">
    <property type="entry name" value="Glyco_hydro_3_C"/>
    <property type="match status" value="1"/>
</dbReference>
<dbReference type="RefSeq" id="WP_182845143.1">
    <property type="nucleotide sequence ID" value="NZ_BAAALP010000034.1"/>
</dbReference>
<dbReference type="EC" id="3.2.1.52" evidence="3"/>
<dbReference type="GO" id="GO:0004563">
    <property type="term" value="F:beta-N-acetylhexosaminidase activity"/>
    <property type="evidence" value="ECO:0007669"/>
    <property type="project" value="UniProtKB-EC"/>
</dbReference>
<evidence type="ECO:0000313" key="8">
    <source>
        <dbReference type="EMBL" id="MBA8952933.1"/>
    </source>
</evidence>
<dbReference type="Gene3D" id="3.20.20.300">
    <property type="entry name" value="Glycoside hydrolase, family 3, N-terminal domain"/>
    <property type="match status" value="1"/>
</dbReference>
<dbReference type="PANTHER" id="PTHR30480">
    <property type="entry name" value="BETA-HEXOSAMINIDASE-RELATED"/>
    <property type="match status" value="1"/>
</dbReference>
<dbReference type="SUPFAM" id="SSF51445">
    <property type="entry name" value="(Trans)glycosidases"/>
    <property type="match status" value="1"/>
</dbReference>
<accession>A0A7W3QND6</accession>
<dbReference type="PANTHER" id="PTHR30480:SF13">
    <property type="entry name" value="BETA-HEXOSAMINIDASE"/>
    <property type="match status" value="1"/>
</dbReference>
<reference evidence="8 9" key="1">
    <citation type="submission" date="2020-08" db="EMBL/GenBank/DDBJ databases">
        <title>Genomic Encyclopedia of Type Strains, Phase IV (KMG-IV): sequencing the most valuable type-strain genomes for metagenomic binning, comparative biology and taxonomic classification.</title>
        <authorList>
            <person name="Goeker M."/>
        </authorList>
    </citation>
    <scope>NUCLEOTIDE SEQUENCE [LARGE SCALE GENOMIC DNA]</scope>
    <source>
        <strain evidence="8 9">DSM 44197</strain>
    </source>
</reference>
<keyword evidence="9" id="KW-1185">Reference proteome</keyword>
<dbReference type="GO" id="GO:0009254">
    <property type="term" value="P:peptidoglycan turnover"/>
    <property type="evidence" value="ECO:0007669"/>
    <property type="project" value="TreeGrafter"/>
</dbReference>
<gene>
    <name evidence="8" type="ORF">HNR61_004579</name>
</gene>
<evidence type="ECO:0000256" key="3">
    <source>
        <dbReference type="ARBA" id="ARBA00012663"/>
    </source>
</evidence>
<protein>
    <recommendedName>
        <fullName evidence="3">beta-N-acetylhexosaminidase</fullName>
        <ecNumber evidence="3">3.2.1.52</ecNumber>
    </recommendedName>
</protein>
<name>A0A7W3QND6_ACTNM</name>
<evidence type="ECO:0000256" key="5">
    <source>
        <dbReference type="ARBA" id="ARBA00023295"/>
    </source>
</evidence>